<dbReference type="InterPro" id="IPR002491">
    <property type="entry name" value="ABC_transptr_periplasmic_BD"/>
</dbReference>
<accession>A0A4R5PPQ9</accession>
<gene>
    <name evidence="3" type="ORF">E2A64_08360</name>
</gene>
<keyword evidence="1" id="KW-0732">Signal</keyword>
<dbReference type="PROSITE" id="PS50983">
    <property type="entry name" value="FE_B12_PBP"/>
    <property type="match status" value="1"/>
</dbReference>
<dbReference type="SUPFAM" id="SSF53807">
    <property type="entry name" value="Helical backbone' metal receptor"/>
    <property type="match status" value="1"/>
</dbReference>
<dbReference type="PANTHER" id="PTHR30535:SF4">
    <property type="entry name" value="HEMIN-BINDING PERIPLASMIC PROTEIN HMUT"/>
    <property type="match status" value="1"/>
</dbReference>
<dbReference type="OrthoDB" id="9797736at2"/>
<dbReference type="EMBL" id="SMSI01000001">
    <property type="protein sequence ID" value="TDH39082.1"/>
    <property type="molecule type" value="Genomic_DNA"/>
</dbReference>
<reference evidence="3 4" key="1">
    <citation type="journal article" date="2013" name="Int. J. Syst. Evol. Microbiol.">
        <title>Hoeflea suaedae sp. nov., an endophytic bacterium isolated from the root of the halophyte Suaeda maritima.</title>
        <authorList>
            <person name="Chung E.J."/>
            <person name="Park J.A."/>
            <person name="Pramanik P."/>
            <person name="Bibi F."/>
            <person name="Jeon C.O."/>
            <person name="Chung Y.R."/>
        </authorList>
    </citation>
    <scope>NUCLEOTIDE SEQUENCE [LARGE SCALE GENOMIC DNA]</scope>
    <source>
        <strain evidence="3 4">YC6898</strain>
    </source>
</reference>
<sequence>MTTLPVFRAAGRSLALAAGLAAFLSSASAEDKASRIVSIGGSVTEIVYALGEEARLTARDQTSIYPEAAKALPDVGYIRQLSPEGVLSVNPDLVIALEGYGPPEARQVIEAAGVPIAVIPEAYDGAGVIAKIEAIAKALGAEAQGQKLARTVQDDLDAAADAAARIEKPAKVLFVLALRDGRIMAAGAQSHAQSIIEMAGAENALSGFDGYKPVTDEAILAAAPDVILLMDRGINESHDTQDAALLALPAVSATPAGRDKALIRMDGQYLLGFGPRTAQAARELATRIADLTTGGSN</sequence>
<dbReference type="InterPro" id="IPR050902">
    <property type="entry name" value="ABC_Transporter_SBP"/>
</dbReference>
<dbReference type="Pfam" id="PF01497">
    <property type="entry name" value="Peripla_BP_2"/>
    <property type="match status" value="1"/>
</dbReference>
<dbReference type="RefSeq" id="WP_133283914.1">
    <property type="nucleotide sequence ID" value="NZ_SMSI01000001.1"/>
</dbReference>
<dbReference type="PANTHER" id="PTHR30535">
    <property type="entry name" value="VITAMIN B12-BINDING PROTEIN"/>
    <property type="match status" value="1"/>
</dbReference>
<dbReference type="CDD" id="cd01149">
    <property type="entry name" value="HutB"/>
    <property type="match status" value="1"/>
</dbReference>
<organism evidence="3 4">
    <name type="scientific">Pseudohoeflea suaedae</name>
    <dbReference type="NCBI Taxonomy" id="877384"/>
    <lineage>
        <taxon>Bacteria</taxon>
        <taxon>Pseudomonadati</taxon>
        <taxon>Pseudomonadota</taxon>
        <taxon>Alphaproteobacteria</taxon>
        <taxon>Hyphomicrobiales</taxon>
        <taxon>Rhizobiaceae</taxon>
        <taxon>Pseudohoeflea</taxon>
    </lineage>
</organism>
<feature type="chain" id="PRO_5020596162" evidence="1">
    <location>
        <begin position="30"/>
        <end position="297"/>
    </location>
</feature>
<evidence type="ECO:0000256" key="1">
    <source>
        <dbReference type="SAM" id="SignalP"/>
    </source>
</evidence>
<dbReference type="Gene3D" id="3.40.50.1980">
    <property type="entry name" value="Nitrogenase molybdenum iron protein domain"/>
    <property type="match status" value="2"/>
</dbReference>
<comment type="caution">
    <text evidence="3">The sequence shown here is derived from an EMBL/GenBank/DDBJ whole genome shotgun (WGS) entry which is preliminary data.</text>
</comment>
<proteinExistence type="predicted"/>
<evidence type="ECO:0000259" key="2">
    <source>
        <dbReference type="PROSITE" id="PS50983"/>
    </source>
</evidence>
<evidence type="ECO:0000313" key="3">
    <source>
        <dbReference type="EMBL" id="TDH39082.1"/>
    </source>
</evidence>
<evidence type="ECO:0000313" key="4">
    <source>
        <dbReference type="Proteomes" id="UP000295131"/>
    </source>
</evidence>
<protein>
    <submittedName>
        <fullName evidence="3">Hemin ABC transporter substrate-binding protein</fullName>
    </submittedName>
</protein>
<dbReference type="AlphaFoldDB" id="A0A4R5PPQ9"/>
<feature type="signal peptide" evidence="1">
    <location>
        <begin position="1"/>
        <end position="29"/>
    </location>
</feature>
<feature type="domain" description="Fe/B12 periplasmic-binding" evidence="2">
    <location>
        <begin position="35"/>
        <end position="292"/>
    </location>
</feature>
<dbReference type="Proteomes" id="UP000295131">
    <property type="component" value="Unassembled WGS sequence"/>
</dbReference>
<name>A0A4R5PPQ9_9HYPH</name>
<keyword evidence="4" id="KW-1185">Reference proteome</keyword>